<keyword evidence="4" id="KW-0411">Iron-sulfur</keyword>
<dbReference type="CDD" id="cd21109">
    <property type="entry name" value="SPASM"/>
    <property type="match status" value="1"/>
</dbReference>
<name>W4V2Y6_9FIRM</name>
<dbReference type="OrthoDB" id="1740125at2"/>
<gene>
    <name evidence="6" type="ORF">JCM21531_939</name>
</gene>
<evidence type="ECO:0000313" key="6">
    <source>
        <dbReference type="EMBL" id="GAE87561.1"/>
    </source>
</evidence>
<proteinExistence type="predicted"/>
<dbReference type="EMBL" id="BAVR01000008">
    <property type="protein sequence ID" value="GAE87561.1"/>
    <property type="molecule type" value="Genomic_DNA"/>
</dbReference>
<evidence type="ECO:0000259" key="5">
    <source>
        <dbReference type="PROSITE" id="PS51918"/>
    </source>
</evidence>
<dbReference type="Gene3D" id="3.20.20.70">
    <property type="entry name" value="Aldolase class I"/>
    <property type="match status" value="1"/>
</dbReference>
<dbReference type="RefSeq" id="WP_038287354.1">
    <property type="nucleotide sequence ID" value="NZ_BAVR01000008.1"/>
</dbReference>
<comment type="caution">
    <text evidence="6">The sequence shown here is derived from an EMBL/GenBank/DDBJ whole genome shotgun (WGS) entry which is preliminary data.</text>
</comment>
<dbReference type="PANTHER" id="PTHR11228">
    <property type="entry name" value="RADICAL SAM DOMAIN PROTEIN"/>
    <property type="match status" value="1"/>
</dbReference>
<dbReference type="PROSITE" id="PS51918">
    <property type="entry name" value="RADICAL_SAM"/>
    <property type="match status" value="1"/>
</dbReference>
<dbReference type="InterPro" id="IPR013785">
    <property type="entry name" value="Aldolase_TIM"/>
</dbReference>
<dbReference type="InterPro" id="IPR050377">
    <property type="entry name" value="Radical_SAM_PqqE_MftC-like"/>
</dbReference>
<keyword evidence="2" id="KW-0479">Metal-binding</keyword>
<organism evidence="6 7">
    <name type="scientific">Acetivibrio straminisolvens JCM 21531</name>
    <dbReference type="NCBI Taxonomy" id="1294263"/>
    <lineage>
        <taxon>Bacteria</taxon>
        <taxon>Bacillati</taxon>
        <taxon>Bacillota</taxon>
        <taxon>Clostridia</taxon>
        <taxon>Eubacteriales</taxon>
        <taxon>Oscillospiraceae</taxon>
        <taxon>Acetivibrio</taxon>
    </lineage>
</organism>
<accession>W4V2Y6</accession>
<reference evidence="6" key="1">
    <citation type="journal article" date="2014" name="Genome Announc.">
        <title>Draft Genome Sequence of Clostridium straminisolvens Strain JCM 21531T, Isolated from a Cellulose-Degrading Bacterial Community.</title>
        <authorList>
            <person name="Yuki M."/>
            <person name="Oshima K."/>
            <person name="Suda W."/>
            <person name="Sakamoto M."/>
            <person name="Kitamura K."/>
            <person name="Iida T."/>
            <person name="Hattori M."/>
            <person name="Ohkuma M."/>
        </authorList>
    </citation>
    <scope>NUCLEOTIDE SEQUENCE [LARGE SCALE GENOMIC DNA]</scope>
    <source>
        <strain evidence="6">JCM 21531</strain>
    </source>
</reference>
<evidence type="ECO:0000256" key="4">
    <source>
        <dbReference type="ARBA" id="ARBA00023014"/>
    </source>
</evidence>
<dbReference type="CDD" id="cd01335">
    <property type="entry name" value="Radical_SAM"/>
    <property type="match status" value="1"/>
</dbReference>
<dbReference type="Pfam" id="PF04055">
    <property type="entry name" value="Radical_SAM"/>
    <property type="match status" value="1"/>
</dbReference>
<dbReference type="InterPro" id="IPR007197">
    <property type="entry name" value="rSAM"/>
</dbReference>
<dbReference type="InterPro" id="IPR058240">
    <property type="entry name" value="rSAM_sf"/>
</dbReference>
<dbReference type="SFLD" id="SFLDG01067">
    <property type="entry name" value="SPASM/twitch_domain_containing"/>
    <property type="match status" value="1"/>
</dbReference>
<dbReference type="Proteomes" id="UP000019109">
    <property type="component" value="Unassembled WGS sequence"/>
</dbReference>
<dbReference type="GO" id="GO:0046872">
    <property type="term" value="F:metal ion binding"/>
    <property type="evidence" value="ECO:0007669"/>
    <property type="project" value="UniProtKB-KW"/>
</dbReference>
<dbReference type="SFLD" id="SFLDS00029">
    <property type="entry name" value="Radical_SAM"/>
    <property type="match status" value="1"/>
</dbReference>
<dbReference type="GO" id="GO:0003824">
    <property type="term" value="F:catalytic activity"/>
    <property type="evidence" value="ECO:0007669"/>
    <property type="project" value="InterPro"/>
</dbReference>
<dbReference type="InterPro" id="IPR023885">
    <property type="entry name" value="4Fe4S-binding_SPASM_dom"/>
</dbReference>
<keyword evidence="1" id="KW-0949">S-adenosyl-L-methionine</keyword>
<protein>
    <submittedName>
        <fullName evidence="6">Tungsten-containing aldehyde ferredoxin oxidoreductase cofactor modifying protein</fullName>
    </submittedName>
</protein>
<evidence type="ECO:0000313" key="7">
    <source>
        <dbReference type="Proteomes" id="UP000019109"/>
    </source>
</evidence>
<dbReference type="SUPFAM" id="SSF102114">
    <property type="entry name" value="Radical SAM enzymes"/>
    <property type="match status" value="1"/>
</dbReference>
<sequence length="285" mass="32687">MKDICNSYPRLVMLEVTNTCNLKCDYCFRSKWHIHDKEISWETFLKIKERINFAESVCLCGMGEQLLHSRFYDMIEALEDKNVLIITNGTIPINYDKLSAKGNVSSITFSVDGPSEEIMLKSCLGYKFSNLLDNLKRSRGYSSLTIGINCVISPHNLDAMPSMVRFCSEYGVKVLNLLLPTYNMRWVKRKAEQIKNTMEEVYIVAQDHGIKIKAPGEMNCVFEKSVIPFITLSGDVRPCCDHFNRISTAGNLLKNTFEEIWDSPTYRKFKSAEYCFGCVQNQKVI</sequence>
<dbReference type="STRING" id="1294263.JCM21531_939"/>
<evidence type="ECO:0000256" key="1">
    <source>
        <dbReference type="ARBA" id="ARBA00022691"/>
    </source>
</evidence>
<keyword evidence="7" id="KW-1185">Reference proteome</keyword>
<dbReference type="Pfam" id="PF13186">
    <property type="entry name" value="SPASM"/>
    <property type="match status" value="1"/>
</dbReference>
<keyword evidence="3" id="KW-0408">Iron</keyword>
<dbReference type="PANTHER" id="PTHR11228:SF7">
    <property type="entry name" value="PQQA PEPTIDE CYCLASE"/>
    <property type="match status" value="1"/>
</dbReference>
<evidence type="ECO:0000256" key="3">
    <source>
        <dbReference type="ARBA" id="ARBA00023004"/>
    </source>
</evidence>
<feature type="domain" description="Radical SAM core" evidence="5">
    <location>
        <begin position="6"/>
        <end position="211"/>
    </location>
</feature>
<dbReference type="AlphaFoldDB" id="W4V2Y6"/>
<dbReference type="GO" id="GO:0051536">
    <property type="term" value="F:iron-sulfur cluster binding"/>
    <property type="evidence" value="ECO:0007669"/>
    <property type="project" value="UniProtKB-KW"/>
</dbReference>
<evidence type="ECO:0000256" key="2">
    <source>
        <dbReference type="ARBA" id="ARBA00022723"/>
    </source>
</evidence>